<evidence type="ECO:0000256" key="3">
    <source>
        <dbReference type="ARBA" id="ARBA00004939"/>
    </source>
</evidence>
<keyword evidence="8 9" id="KW-0413">Isomerase</keyword>
<feature type="binding site" evidence="9">
    <location>
        <begin position="237"/>
        <end position="238"/>
    </location>
    <ligand>
        <name>substrate</name>
    </ligand>
</feature>
<comment type="pathway">
    <text evidence="3">Carbohydrate metabolism; erythritol degradation.</text>
</comment>
<evidence type="ECO:0000256" key="8">
    <source>
        <dbReference type="ARBA" id="ARBA00023235"/>
    </source>
</evidence>
<dbReference type="EMBL" id="JADQDO010000001">
    <property type="protein sequence ID" value="MBF9232552.1"/>
    <property type="molecule type" value="Genomic_DNA"/>
</dbReference>
<dbReference type="GO" id="GO:0006094">
    <property type="term" value="P:gluconeogenesis"/>
    <property type="evidence" value="ECO:0007669"/>
    <property type="project" value="UniProtKB-UniRule"/>
</dbReference>
<evidence type="ECO:0000313" key="12">
    <source>
        <dbReference type="Proteomes" id="UP000599312"/>
    </source>
</evidence>
<dbReference type="RefSeq" id="WP_196270500.1">
    <property type="nucleotide sequence ID" value="NZ_JADQDO010000001.1"/>
</dbReference>
<keyword evidence="5 9" id="KW-0312">Gluconeogenesis</keyword>
<dbReference type="PROSITE" id="PS00171">
    <property type="entry name" value="TIM_1"/>
    <property type="match status" value="1"/>
</dbReference>
<comment type="catalytic activity">
    <reaction evidence="1">
        <text>L-erythrulose 1-phosphate = D-erythrulose 4-phosphate</text>
        <dbReference type="Rhea" id="RHEA:49588"/>
        <dbReference type="ChEBI" id="CHEBI:58002"/>
        <dbReference type="ChEBI" id="CHEBI:90796"/>
        <dbReference type="EC" id="5.3.1.33"/>
    </reaction>
</comment>
<evidence type="ECO:0000256" key="7">
    <source>
        <dbReference type="ARBA" id="ARBA00023152"/>
    </source>
</evidence>
<comment type="similarity">
    <text evidence="4 9 10">Belongs to the triosephosphate isomerase family.</text>
</comment>
<dbReference type="InterPro" id="IPR000652">
    <property type="entry name" value="Triosephosphate_isomerase"/>
</dbReference>
<evidence type="ECO:0000256" key="4">
    <source>
        <dbReference type="ARBA" id="ARBA00007422"/>
    </source>
</evidence>
<dbReference type="Pfam" id="PF00121">
    <property type="entry name" value="TIM"/>
    <property type="match status" value="1"/>
</dbReference>
<comment type="pathway">
    <text evidence="2 9 10">Carbohydrate degradation; glycolysis; D-glyceraldehyde 3-phosphate from glycerone phosphate: step 1/1.</text>
</comment>
<protein>
    <recommendedName>
        <fullName evidence="9 10">Triosephosphate isomerase</fullName>
        <shortName evidence="9">TIM</shortName>
        <shortName evidence="9">TPI</shortName>
        <ecNumber evidence="9 10">5.3.1.1</ecNumber>
    </recommendedName>
    <alternativeName>
        <fullName evidence="9">Triose-phosphate isomerase</fullName>
    </alternativeName>
</protein>
<dbReference type="InterPro" id="IPR035990">
    <property type="entry name" value="TIM_sf"/>
</dbReference>
<name>A0A931FNP7_9HYPH</name>
<comment type="subcellular location">
    <subcellularLocation>
        <location evidence="9 10">Cytoplasm</location>
    </subcellularLocation>
</comment>
<dbReference type="PANTHER" id="PTHR21139">
    <property type="entry name" value="TRIOSEPHOSPHATE ISOMERASE"/>
    <property type="match status" value="1"/>
</dbReference>
<dbReference type="GO" id="GO:0019563">
    <property type="term" value="P:glycerol catabolic process"/>
    <property type="evidence" value="ECO:0007669"/>
    <property type="project" value="TreeGrafter"/>
</dbReference>
<feature type="active site" description="Electrophile" evidence="9">
    <location>
        <position position="100"/>
    </location>
</feature>
<dbReference type="CDD" id="cd00311">
    <property type="entry name" value="TIM"/>
    <property type="match status" value="1"/>
</dbReference>
<comment type="caution">
    <text evidence="11">The sequence shown here is derived from an EMBL/GenBank/DDBJ whole genome shotgun (WGS) entry which is preliminary data.</text>
</comment>
<dbReference type="InterPro" id="IPR013785">
    <property type="entry name" value="Aldolase_TIM"/>
</dbReference>
<accession>A0A931FNP7</accession>
<dbReference type="GO" id="GO:0004807">
    <property type="term" value="F:triose-phosphate isomerase activity"/>
    <property type="evidence" value="ECO:0007669"/>
    <property type="project" value="UniProtKB-UniRule"/>
</dbReference>
<dbReference type="Gene3D" id="3.20.20.70">
    <property type="entry name" value="Aldolase class I"/>
    <property type="match status" value="1"/>
</dbReference>
<dbReference type="SUPFAM" id="SSF51351">
    <property type="entry name" value="Triosephosphate isomerase (TIM)"/>
    <property type="match status" value="1"/>
</dbReference>
<dbReference type="Proteomes" id="UP000599312">
    <property type="component" value="Unassembled WGS sequence"/>
</dbReference>
<dbReference type="NCBIfam" id="TIGR00419">
    <property type="entry name" value="tim"/>
    <property type="match status" value="1"/>
</dbReference>
<dbReference type="InterPro" id="IPR022896">
    <property type="entry name" value="TrioseP_Isoase_bac/euk"/>
</dbReference>
<keyword evidence="7 9" id="KW-0324">Glycolysis</keyword>
<dbReference type="FunFam" id="3.20.20.70:FF:000016">
    <property type="entry name" value="Triosephosphate isomerase"/>
    <property type="match status" value="1"/>
</dbReference>
<dbReference type="AlphaFoldDB" id="A0A931FNP7"/>
<dbReference type="HAMAP" id="MF_00147_B">
    <property type="entry name" value="TIM_B"/>
    <property type="match status" value="1"/>
</dbReference>
<evidence type="ECO:0000256" key="1">
    <source>
        <dbReference type="ARBA" id="ARBA00000148"/>
    </source>
</evidence>
<dbReference type="GO" id="GO:0046166">
    <property type="term" value="P:glyceraldehyde-3-phosphate biosynthetic process"/>
    <property type="evidence" value="ECO:0007669"/>
    <property type="project" value="TreeGrafter"/>
</dbReference>
<keyword evidence="6 9" id="KW-0963">Cytoplasm</keyword>
<evidence type="ECO:0000256" key="10">
    <source>
        <dbReference type="RuleBase" id="RU363013"/>
    </source>
</evidence>
<feature type="binding site" evidence="9">
    <location>
        <begin position="13"/>
        <end position="15"/>
    </location>
    <ligand>
        <name>substrate</name>
    </ligand>
</feature>
<feature type="active site" description="Proton acceptor" evidence="9">
    <location>
        <position position="170"/>
    </location>
</feature>
<keyword evidence="12" id="KW-1185">Reference proteome</keyword>
<dbReference type="InterPro" id="IPR020861">
    <property type="entry name" value="Triosephosphate_isomerase_AS"/>
</dbReference>
<comment type="subunit">
    <text evidence="9 10">Homodimer.</text>
</comment>
<gene>
    <name evidence="9" type="primary">tpiA</name>
    <name evidence="11" type="ORF">I2H38_04090</name>
</gene>
<evidence type="ECO:0000256" key="2">
    <source>
        <dbReference type="ARBA" id="ARBA00004680"/>
    </source>
</evidence>
<evidence type="ECO:0000256" key="9">
    <source>
        <dbReference type="HAMAP-Rule" id="MF_00147"/>
    </source>
</evidence>
<comment type="function">
    <text evidence="9">Involved in the gluconeogenesis. Catalyzes stereospecifically the conversion of dihydroxyacetone phosphate (DHAP) to D-glyceraldehyde-3-phosphate (G3P).</text>
</comment>
<organism evidence="11 12">
    <name type="scientific">Microvirga alba</name>
    <dbReference type="NCBI Taxonomy" id="2791025"/>
    <lineage>
        <taxon>Bacteria</taxon>
        <taxon>Pseudomonadati</taxon>
        <taxon>Pseudomonadota</taxon>
        <taxon>Alphaproteobacteria</taxon>
        <taxon>Hyphomicrobiales</taxon>
        <taxon>Methylobacteriaceae</taxon>
        <taxon>Microvirga</taxon>
    </lineage>
</organism>
<dbReference type="GO" id="GO:0005829">
    <property type="term" value="C:cytosol"/>
    <property type="evidence" value="ECO:0007669"/>
    <property type="project" value="TreeGrafter"/>
</dbReference>
<evidence type="ECO:0000256" key="5">
    <source>
        <dbReference type="ARBA" id="ARBA00022432"/>
    </source>
</evidence>
<sequence>MSVDRPRPLVAGNWKMNGLRASAKVLGEIQAGYTAALKSKVDLAICPPATLVGSFAVLSVGSRVAIGGQDCHAKESGAYTGEISAEMLADAGATYVLAGHSERRQYNGEKDADVAAKAAAAQRAGLTAIVCVGETKAEREAGRTLNVVRKQLRGSIPADSTSQNLVVAYEPVWAIGTGLTPTAADVAEVHAAIREELRRLVGKAEQSRVRILYGGSVKPSNAAELMAVDNVDGALVGGASLIAADFLGIAGAYLG</sequence>
<dbReference type="GO" id="GO:0006096">
    <property type="term" value="P:glycolytic process"/>
    <property type="evidence" value="ECO:0007669"/>
    <property type="project" value="UniProtKB-UniRule"/>
</dbReference>
<evidence type="ECO:0000313" key="11">
    <source>
        <dbReference type="EMBL" id="MBF9232552.1"/>
    </source>
</evidence>
<feature type="binding site" evidence="9">
    <location>
        <position position="176"/>
    </location>
    <ligand>
        <name>substrate</name>
    </ligand>
</feature>
<proteinExistence type="inferred from homology"/>
<comment type="catalytic activity">
    <reaction evidence="9 10">
        <text>D-glyceraldehyde 3-phosphate = dihydroxyacetone phosphate</text>
        <dbReference type="Rhea" id="RHEA:18585"/>
        <dbReference type="ChEBI" id="CHEBI:57642"/>
        <dbReference type="ChEBI" id="CHEBI:59776"/>
        <dbReference type="EC" id="5.3.1.1"/>
    </reaction>
</comment>
<reference evidence="11" key="1">
    <citation type="submission" date="2020-11" db="EMBL/GenBank/DDBJ databases">
        <authorList>
            <person name="Kim M.K."/>
        </authorList>
    </citation>
    <scope>NUCLEOTIDE SEQUENCE</scope>
    <source>
        <strain evidence="11">BT350</strain>
    </source>
</reference>
<dbReference type="EC" id="5.3.1.1" evidence="9 10"/>
<dbReference type="PANTHER" id="PTHR21139:SF42">
    <property type="entry name" value="TRIOSEPHOSPHATE ISOMERASE"/>
    <property type="match status" value="1"/>
</dbReference>
<evidence type="ECO:0000256" key="6">
    <source>
        <dbReference type="ARBA" id="ARBA00022490"/>
    </source>
</evidence>
<feature type="binding site" evidence="9">
    <location>
        <position position="216"/>
    </location>
    <ligand>
        <name>substrate</name>
    </ligand>
</feature>
<dbReference type="PROSITE" id="PS51440">
    <property type="entry name" value="TIM_2"/>
    <property type="match status" value="1"/>
</dbReference>
<comment type="pathway">
    <text evidence="9 10">Carbohydrate biosynthesis; gluconeogenesis.</text>
</comment>